<feature type="domain" description="Sialate O-acetylesterase" evidence="3">
    <location>
        <begin position="337"/>
        <end position="444"/>
    </location>
</feature>
<dbReference type="InterPro" id="IPR005181">
    <property type="entry name" value="SASA"/>
</dbReference>
<evidence type="ECO:0000313" key="5">
    <source>
        <dbReference type="Proteomes" id="UP000095576"/>
    </source>
</evidence>
<dbReference type="EMBL" id="CZAP01000012">
    <property type="protein sequence ID" value="CUP77149.1"/>
    <property type="molecule type" value="Genomic_DNA"/>
</dbReference>
<organism evidence="4 5">
    <name type="scientific">Bacteroides thetaiotaomicron</name>
    <dbReference type="NCBI Taxonomy" id="818"/>
    <lineage>
        <taxon>Bacteria</taxon>
        <taxon>Pseudomonadati</taxon>
        <taxon>Bacteroidota</taxon>
        <taxon>Bacteroidia</taxon>
        <taxon>Bacteroidales</taxon>
        <taxon>Bacteroidaceae</taxon>
        <taxon>Bacteroides</taxon>
    </lineage>
</organism>
<dbReference type="GO" id="GO:0001681">
    <property type="term" value="F:sialate O-acetylesterase activity"/>
    <property type="evidence" value="ECO:0007669"/>
    <property type="project" value="InterPro"/>
</dbReference>
<feature type="region of interest" description="Disordered" evidence="2">
    <location>
        <begin position="290"/>
        <end position="324"/>
    </location>
</feature>
<dbReference type="InterPro" id="IPR039329">
    <property type="entry name" value="SIAE"/>
</dbReference>
<dbReference type="SUPFAM" id="SSF52266">
    <property type="entry name" value="SGNH hydrolase"/>
    <property type="match status" value="1"/>
</dbReference>
<proteinExistence type="predicted"/>
<dbReference type="InterPro" id="IPR013783">
    <property type="entry name" value="Ig-like_fold"/>
</dbReference>
<evidence type="ECO:0000256" key="2">
    <source>
        <dbReference type="SAM" id="MobiDB-lite"/>
    </source>
</evidence>
<evidence type="ECO:0000256" key="1">
    <source>
        <dbReference type="ARBA" id="ARBA00022801"/>
    </source>
</evidence>
<dbReference type="Proteomes" id="UP000095576">
    <property type="component" value="Unassembled WGS sequence"/>
</dbReference>
<reference evidence="4 5" key="1">
    <citation type="submission" date="2015-09" db="EMBL/GenBank/DDBJ databases">
        <authorList>
            <consortium name="Pathogen Informatics"/>
        </authorList>
    </citation>
    <scope>NUCLEOTIDE SEQUENCE [LARGE SCALE GENOMIC DNA]</scope>
    <source>
        <strain evidence="4 5">2789STDY5834899</strain>
    </source>
</reference>
<evidence type="ECO:0000259" key="3">
    <source>
        <dbReference type="Pfam" id="PF03629"/>
    </source>
</evidence>
<feature type="compositionally biased region" description="Pro residues" evidence="2">
    <location>
        <begin position="297"/>
        <end position="313"/>
    </location>
</feature>
<protein>
    <submittedName>
        <fullName evidence="4">Sialic acid-specific 9-O-acetylesterase</fullName>
    </submittedName>
</protein>
<dbReference type="Gene3D" id="2.60.40.10">
    <property type="entry name" value="Immunoglobulins"/>
    <property type="match status" value="1"/>
</dbReference>
<dbReference type="AlphaFoldDB" id="A0A174R3W5"/>
<sequence length="572" mass="63201">MKRLLFISWIFLLSVSFGLTKVKADIRMPLIFGDHMVLQQDTKIAIFGWADAGETVEVVFAGQKVKTTADTDGTWKVNLKPIKTKKEGQLLTIAGKNKLVYSDVLVGDVWVASGQSNMEWGIKVRKEYADDIAASEDPLLRLFFVPKNTSLQPLTDIEVPQGTSNPERAARWVLCTPEMLAKINGQGFSATAYYFARDMRAANGRPLGVIQSAWGGTRAEAWTSLSGLKQEPALAHYVAAYEKNVKDNPEILATYPQKQKEFDEAVREWDKTVGKEWNQAQKEWAIAVQAAQAAGKPAPPKPQPRVPRPPNPRKPNGGNNGPSNLFNAMISPLIPLSIKGVIWYQGEFNSGGSGKEYATLFSRMITDWREKWGIGDFPFVYVQLPNFEPVDPEPSVEGNGWRWVREGQLKALNLPNTAMAVTIDVGDPFDLHPVDKYDVGHRLALAARKLAYGEKIVGMGPLYKKMSVKGNKIILEFTNQGKKLVMGTSPYIPAGKPPHPKPTKLTGFGIAGADRKFVWADAVIEGNKVIVSSSEVAVPLAVRYGFSNSPRCNLYNEKGLPASPFRTDSWDK</sequence>
<dbReference type="GO" id="GO:0005975">
    <property type="term" value="P:carbohydrate metabolic process"/>
    <property type="evidence" value="ECO:0007669"/>
    <property type="project" value="TreeGrafter"/>
</dbReference>
<name>A0A174R3W5_BACT4</name>
<keyword evidence="1" id="KW-0378">Hydrolase</keyword>
<dbReference type="Gene3D" id="3.40.50.1110">
    <property type="entry name" value="SGNH hydrolase"/>
    <property type="match status" value="1"/>
</dbReference>
<evidence type="ECO:0000313" key="4">
    <source>
        <dbReference type="EMBL" id="CUP77149.1"/>
    </source>
</evidence>
<dbReference type="Pfam" id="PF03629">
    <property type="entry name" value="SASA"/>
    <property type="match status" value="1"/>
</dbReference>
<dbReference type="InterPro" id="IPR036514">
    <property type="entry name" value="SGNH_hydro_sf"/>
</dbReference>
<dbReference type="PANTHER" id="PTHR22901:SF0">
    <property type="entry name" value="SIALATE O-ACETYLESTERASE"/>
    <property type="match status" value="1"/>
</dbReference>
<dbReference type="PANTHER" id="PTHR22901">
    <property type="entry name" value="SIALATE O-ACETYLESTERASE"/>
    <property type="match status" value="1"/>
</dbReference>
<accession>A0A174R3W5</accession>
<dbReference type="RefSeq" id="WP_055300309.1">
    <property type="nucleotide sequence ID" value="NZ_CZAP01000012.1"/>
</dbReference>
<gene>
    <name evidence="4" type="ORF">ERS852511_03160</name>
</gene>